<dbReference type="GO" id="GO:0006071">
    <property type="term" value="P:glycerol metabolic process"/>
    <property type="evidence" value="ECO:0007669"/>
    <property type="project" value="TreeGrafter"/>
</dbReference>
<name>A0A914KFV3_MELIC</name>
<evidence type="ECO:0000256" key="1">
    <source>
        <dbReference type="ARBA" id="ARBA00009156"/>
    </source>
</evidence>
<sequence length="563" mass="63329">MTSTTTKIDAILAIDVGTTNLKICIFSSDKCKLVCSRTEEKRLFEGSDVSVHGVVVSIAAFQAVGTGSIPLILITSKDDQLVEIEPDQLWKQIFGMIESLIAEAEKMDLNILSIGLSCHRNSFVTLNRKTLESCHNIITWKDKRAQQYCEKWNNSYRRKFLNLFGLIASTFTRSERFKAARMFNLLDVMIAPRFLVILEEDSKMQHLLSTNNLILTTLDCWILQKLTKNSDLFVTEPSSISSTGLFDPFTNTWGVQILQLIGFPFDQILLPSISPTSLLSLTTDAELFGREIEISACLGDAQSAAFGSGCIQRGDVNLSLGTGAILDFVSGDEVHASMCGGVYPLIGWKLDEQSTTYLLESKFNHLISSLKWGNLINLIPSLAPNVLNKLCEELFNEDNEHLEDDDITCFIPFGLLGNGNDDCSSLFGIRSSTNQKQIARSIFKSIIFGIYQIWTFLLTQLSLNDVKLIKRIRCCGGISLNNFICQQICTLINLPLERVEEPHFCSAKGVALLAGIKQGFWTQNQVEDFIVLERRFDPIQQQRTFLLHQYNYWLDIQKRFSKS</sequence>
<feature type="domain" description="Carbohydrate kinase FGGY C-terminal" evidence="5">
    <location>
        <begin position="424"/>
        <end position="516"/>
    </location>
</feature>
<dbReference type="GO" id="GO:0016301">
    <property type="term" value="F:kinase activity"/>
    <property type="evidence" value="ECO:0007669"/>
    <property type="project" value="UniProtKB-KW"/>
</dbReference>
<dbReference type="Pfam" id="PF02782">
    <property type="entry name" value="FGGY_C"/>
    <property type="match status" value="1"/>
</dbReference>
<dbReference type="GO" id="GO:0005739">
    <property type="term" value="C:mitochondrion"/>
    <property type="evidence" value="ECO:0007669"/>
    <property type="project" value="TreeGrafter"/>
</dbReference>
<keyword evidence="2" id="KW-0808">Transferase</keyword>
<dbReference type="SUPFAM" id="SSF53067">
    <property type="entry name" value="Actin-like ATPase domain"/>
    <property type="match status" value="2"/>
</dbReference>
<dbReference type="AlphaFoldDB" id="A0A914KFV3"/>
<dbReference type="GO" id="GO:0046167">
    <property type="term" value="P:glycerol-3-phosphate biosynthetic process"/>
    <property type="evidence" value="ECO:0007669"/>
    <property type="project" value="TreeGrafter"/>
</dbReference>
<dbReference type="InterPro" id="IPR000577">
    <property type="entry name" value="Carb_kinase_FGGY"/>
</dbReference>
<dbReference type="InterPro" id="IPR018484">
    <property type="entry name" value="FGGY_N"/>
</dbReference>
<dbReference type="WBParaSite" id="Minc3s00002g00100">
    <property type="protein sequence ID" value="Minc3s00002g00100"/>
    <property type="gene ID" value="Minc3s00002g00100"/>
</dbReference>
<dbReference type="InterPro" id="IPR018485">
    <property type="entry name" value="FGGY_C"/>
</dbReference>
<dbReference type="PIRSF" id="PIRSF000538">
    <property type="entry name" value="GlpK"/>
    <property type="match status" value="1"/>
</dbReference>
<dbReference type="InterPro" id="IPR043129">
    <property type="entry name" value="ATPase_NBD"/>
</dbReference>
<evidence type="ECO:0000259" key="4">
    <source>
        <dbReference type="Pfam" id="PF00370"/>
    </source>
</evidence>
<evidence type="ECO:0000313" key="7">
    <source>
        <dbReference type="WBParaSite" id="Minc3s00002g00100"/>
    </source>
</evidence>
<evidence type="ECO:0000259" key="5">
    <source>
        <dbReference type="Pfam" id="PF02782"/>
    </source>
</evidence>
<feature type="domain" description="Carbohydrate kinase FGGY N-terminal" evidence="4">
    <location>
        <begin position="216"/>
        <end position="307"/>
    </location>
</feature>
<evidence type="ECO:0000256" key="3">
    <source>
        <dbReference type="ARBA" id="ARBA00022777"/>
    </source>
</evidence>
<evidence type="ECO:0000256" key="2">
    <source>
        <dbReference type="ARBA" id="ARBA00022679"/>
    </source>
</evidence>
<keyword evidence="3" id="KW-0418">Kinase</keyword>
<proteinExistence type="inferred from homology"/>
<dbReference type="Gene3D" id="3.30.420.40">
    <property type="match status" value="2"/>
</dbReference>
<dbReference type="GO" id="GO:0006641">
    <property type="term" value="P:triglyceride metabolic process"/>
    <property type="evidence" value="ECO:0007669"/>
    <property type="project" value="TreeGrafter"/>
</dbReference>
<feature type="domain" description="Carbohydrate kinase FGGY N-terminal" evidence="4">
    <location>
        <begin position="66"/>
        <end position="171"/>
    </location>
</feature>
<organism evidence="6 7">
    <name type="scientific">Meloidogyne incognita</name>
    <name type="common">Southern root-knot nematode worm</name>
    <name type="synonym">Oxyuris incognita</name>
    <dbReference type="NCBI Taxonomy" id="6306"/>
    <lineage>
        <taxon>Eukaryota</taxon>
        <taxon>Metazoa</taxon>
        <taxon>Ecdysozoa</taxon>
        <taxon>Nematoda</taxon>
        <taxon>Chromadorea</taxon>
        <taxon>Rhabditida</taxon>
        <taxon>Tylenchina</taxon>
        <taxon>Tylenchomorpha</taxon>
        <taxon>Tylenchoidea</taxon>
        <taxon>Meloidogynidae</taxon>
        <taxon>Meloidogyninae</taxon>
        <taxon>Meloidogyne</taxon>
        <taxon>Meloidogyne incognita group</taxon>
    </lineage>
</organism>
<evidence type="ECO:0000313" key="6">
    <source>
        <dbReference type="Proteomes" id="UP000887563"/>
    </source>
</evidence>
<reference evidence="7" key="1">
    <citation type="submission" date="2022-11" db="UniProtKB">
        <authorList>
            <consortium name="WormBaseParasite"/>
        </authorList>
    </citation>
    <scope>IDENTIFICATION</scope>
</reference>
<keyword evidence="6" id="KW-1185">Reference proteome</keyword>
<accession>A0A914KFV3</accession>
<protein>
    <submittedName>
        <fullName evidence="7">Glycerol kinase</fullName>
    </submittedName>
</protein>
<dbReference type="Pfam" id="PF00370">
    <property type="entry name" value="FGGY_N"/>
    <property type="match status" value="2"/>
</dbReference>
<dbReference type="PANTHER" id="PTHR10196">
    <property type="entry name" value="SUGAR KINASE"/>
    <property type="match status" value="1"/>
</dbReference>
<comment type="similarity">
    <text evidence="1">Belongs to the FGGY kinase family.</text>
</comment>
<dbReference type="Proteomes" id="UP000887563">
    <property type="component" value="Unplaced"/>
</dbReference>
<dbReference type="PANTHER" id="PTHR10196:SF68">
    <property type="entry name" value="GLYCEROL KINASE 5-RELATED"/>
    <property type="match status" value="1"/>
</dbReference>